<protein>
    <submittedName>
        <fullName evidence="2">Uncharacterized protein</fullName>
    </submittedName>
</protein>
<comment type="caution">
    <text evidence="2">The sequence shown here is derived from an EMBL/GenBank/DDBJ whole genome shotgun (WGS) entry which is preliminary data.</text>
</comment>
<organism evidence="2 3">
    <name type="scientific">Prorocentrum cordatum</name>
    <dbReference type="NCBI Taxonomy" id="2364126"/>
    <lineage>
        <taxon>Eukaryota</taxon>
        <taxon>Sar</taxon>
        <taxon>Alveolata</taxon>
        <taxon>Dinophyceae</taxon>
        <taxon>Prorocentrales</taxon>
        <taxon>Prorocentraceae</taxon>
        <taxon>Prorocentrum</taxon>
    </lineage>
</organism>
<evidence type="ECO:0000256" key="1">
    <source>
        <dbReference type="SAM" id="MobiDB-lite"/>
    </source>
</evidence>
<proteinExistence type="predicted"/>
<keyword evidence="3" id="KW-1185">Reference proteome</keyword>
<feature type="non-terminal residue" evidence="2">
    <location>
        <position position="1"/>
    </location>
</feature>
<accession>A0ABN9S6I1</accession>
<dbReference type="Proteomes" id="UP001189429">
    <property type="component" value="Unassembled WGS sequence"/>
</dbReference>
<gene>
    <name evidence="2" type="ORF">PCOR1329_LOCUS25384</name>
</gene>
<evidence type="ECO:0000313" key="2">
    <source>
        <dbReference type="EMBL" id="CAK0825214.1"/>
    </source>
</evidence>
<evidence type="ECO:0000313" key="3">
    <source>
        <dbReference type="Proteomes" id="UP001189429"/>
    </source>
</evidence>
<name>A0ABN9S6I1_9DINO</name>
<reference evidence="2" key="1">
    <citation type="submission" date="2023-10" db="EMBL/GenBank/DDBJ databases">
        <authorList>
            <person name="Chen Y."/>
            <person name="Shah S."/>
            <person name="Dougan E. K."/>
            <person name="Thang M."/>
            <person name="Chan C."/>
        </authorList>
    </citation>
    <scope>NUCLEOTIDE SEQUENCE [LARGE SCALE GENOMIC DNA]</scope>
</reference>
<feature type="region of interest" description="Disordered" evidence="1">
    <location>
        <begin position="1"/>
        <end position="21"/>
    </location>
</feature>
<dbReference type="EMBL" id="CAUYUJ010008879">
    <property type="protein sequence ID" value="CAK0825214.1"/>
    <property type="molecule type" value="Genomic_DNA"/>
</dbReference>
<sequence length="106" mass="11062">DEVPAVALTEESGGVAPDWSSETGEVELRALGGRASAAGDSFHAGVLRLLSMHSQVQQEVTQLREMVAQYECNFKKIQSAMVCSAADTPEMAALMETAPAPAAASP</sequence>